<keyword evidence="2" id="KW-1133">Transmembrane helix</keyword>
<feature type="transmembrane region" description="Helical" evidence="2">
    <location>
        <begin position="137"/>
        <end position="154"/>
    </location>
</feature>
<keyword evidence="4" id="KW-1185">Reference proteome</keyword>
<feature type="transmembrane region" description="Helical" evidence="2">
    <location>
        <begin position="105"/>
        <end position="125"/>
    </location>
</feature>
<evidence type="ECO:0000313" key="4">
    <source>
        <dbReference type="Proteomes" id="UP001268089"/>
    </source>
</evidence>
<reference evidence="3 4" key="1">
    <citation type="submission" date="2023-07" db="EMBL/GenBank/DDBJ databases">
        <title>Sorghum-associated microbial communities from plants grown in Nebraska, USA.</title>
        <authorList>
            <person name="Schachtman D."/>
        </authorList>
    </citation>
    <scope>NUCLEOTIDE SEQUENCE [LARGE SCALE GENOMIC DNA]</scope>
    <source>
        <strain evidence="3 4">BE308</strain>
    </source>
</reference>
<keyword evidence="2" id="KW-0812">Transmembrane</keyword>
<gene>
    <name evidence="3" type="ORF">J2X15_002503</name>
</gene>
<evidence type="ECO:0000313" key="3">
    <source>
        <dbReference type="EMBL" id="MDR7307216.1"/>
    </source>
</evidence>
<evidence type="ECO:0000256" key="1">
    <source>
        <dbReference type="SAM" id="MobiDB-lite"/>
    </source>
</evidence>
<dbReference type="RefSeq" id="WP_310343292.1">
    <property type="nucleotide sequence ID" value="NZ_JAVDXO010000005.1"/>
</dbReference>
<dbReference type="NCBIfam" id="NF041437">
    <property type="entry name" value="TfpZ"/>
    <property type="match status" value="1"/>
</dbReference>
<dbReference type="EMBL" id="JAVDXO010000005">
    <property type="protein sequence ID" value="MDR7307216.1"/>
    <property type="molecule type" value="Genomic_DNA"/>
</dbReference>
<evidence type="ECO:0008006" key="5">
    <source>
        <dbReference type="Google" id="ProtNLM"/>
    </source>
</evidence>
<organism evidence="3 4">
    <name type="scientific">Rhodoferax saidenbachensis</name>
    <dbReference type="NCBI Taxonomy" id="1484693"/>
    <lineage>
        <taxon>Bacteria</taxon>
        <taxon>Pseudomonadati</taxon>
        <taxon>Pseudomonadota</taxon>
        <taxon>Betaproteobacteria</taxon>
        <taxon>Burkholderiales</taxon>
        <taxon>Comamonadaceae</taxon>
        <taxon>Rhodoferax</taxon>
    </lineage>
</organism>
<keyword evidence="2" id="KW-0472">Membrane</keyword>
<sequence length="310" mass="34093">MLFKMTSKVDGEAKTQKTSTSGLPQRISTPRIFGPIVFKSAAVHLSKVEFSMRMFTSSPAFWRDRLLASGLHLGLSMAIAMLAAMLVFGLWYPYPYRELSGGRELFFIVVTVDVVMGPLITMAIFNRTKPRSELGRDLAIVGVLQAIALAYGLWTVSVARPVHLVFEIDRFRVVHAIDVPVDLLDKTPDGITALPLTGPSLLGVRAFKDEAEKVDVTIAALQGLEISFRPDLWQPYTSSIADVLRAAKPARQLAARFESQVPVIEAILVRAGRTMDNTLYLPLAGRKDFWTAFVDPVTAGVVAVMPLDSF</sequence>
<evidence type="ECO:0000256" key="2">
    <source>
        <dbReference type="SAM" id="Phobius"/>
    </source>
</evidence>
<dbReference type="Proteomes" id="UP001268089">
    <property type="component" value="Unassembled WGS sequence"/>
</dbReference>
<dbReference type="InterPro" id="IPR047814">
    <property type="entry name" value="TfpX/TfpZ-like"/>
</dbReference>
<protein>
    <recommendedName>
        <fullName evidence="5">Pilus assembly protein</fullName>
    </recommendedName>
</protein>
<proteinExistence type="predicted"/>
<feature type="region of interest" description="Disordered" evidence="1">
    <location>
        <begin position="1"/>
        <end position="23"/>
    </location>
</feature>
<name>A0ABU1ZRN6_9BURK</name>
<comment type="caution">
    <text evidence="3">The sequence shown here is derived from an EMBL/GenBank/DDBJ whole genome shotgun (WGS) entry which is preliminary data.</text>
</comment>
<feature type="transmembrane region" description="Helical" evidence="2">
    <location>
        <begin position="71"/>
        <end position="93"/>
    </location>
</feature>
<accession>A0ABU1ZRN6</accession>